<dbReference type="Proteomes" id="UP001303115">
    <property type="component" value="Unassembled WGS sequence"/>
</dbReference>
<evidence type="ECO:0000313" key="3">
    <source>
        <dbReference type="Proteomes" id="UP001303115"/>
    </source>
</evidence>
<feature type="region of interest" description="Disordered" evidence="1">
    <location>
        <begin position="376"/>
        <end position="415"/>
    </location>
</feature>
<protein>
    <submittedName>
        <fullName evidence="2">Uncharacterized protein</fullName>
    </submittedName>
</protein>
<feature type="region of interest" description="Disordered" evidence="1">
    <location>
        <begin position="1"/>
        <end position="39"/>
    </location>
</feature>
<accession>A0AAN6PID5</accession>
<proteinExistence type="predicted"/>
<dbReference type="EMBL" id="MU854360">
    <property type="protein sequence ID" value="KAK4041297.1"/>
    <property type="molecule type" value="Genomic_DNA"/>
</dbReference>
<dbReference type="AlphaFoldDB" id="A0AAN6PID5"/>
<feature type="compositionally biased region" description="Low complexity" evidence="1">
    <location>
        <begin position="1"/>
        <end position="34"/>
    </location>
</feature>
<sequence length="415" mass="46558">MAGSPPGAPGPSRRSSRSPSHSRASSRSSTSTSSSERDQADITARLQLLARDAKASRVPFENDRSQHYRVFCRAICNLLSTELALFTFAQSIDGLPTSDVAWDRRYPDLHGEHPIEQHEDICPGVFDRARQLRQDFGPGVLSFDPKALRSFRKSPPGSRLFNTRLIELVAVAMHEIGALLFQLGLQMHQGDIEAVDQWREKPDELLPVVVPPRPTIFNHHGYLDHDLYPDGVADVVGYWAEDRILGGVTVFDRQSEQRAPQFPPNVYFHSCRAKLTKRYYQLRDDQQQALLDFLVAENPDPSRSPLPITADRRNVVRVNEEEAVLRHFYRDVWEHKAPTQEDLKFLERAPRNVDYPEYEGFIKRLNTNFGAVTITVPSGPRGNDAPNDKGGDDKAGSAIGEGQGSKRNGGPEDNS</sequence>
<keyword evidence="3" id="KW-1185">Reference proteome</keyword>
<organism evidence="2 3">
    <name type="scientific">Parachaetomium inaequale</name>
    <dbReference type="NCBI Taxonomy" id="2588326"/>
    <lineage>
        <taxon>Eukaryota</taxon>
        <taxon>Fungi</taxon>
        <taxon>Dikarya</taxon>
        <taxon>Ascomycota</taxon>
        <taxon>Pezizomycotina</taxon>
        <taxon>Sordariomycetes</taxon>
        <taxon>Sordariomycetidae</taxon>
        <taxon>Sordariales</taxon>
        <taxon>Chaetomiaceae</taxon>
        <taxon>Parachaetomium</taxon>
    </lineage>
</organism>
<reference evidence="3" key="1">
    <citation type="journal article" date="2023" name="Mol. Phylogenet. Evol.">
        <title>Genome-scale phylogeny and comparative genomics of the fungal order Sordariales.</title>
        <authorList>
            <person name="Hensen N."/>
            <person name="Bonometti L."/>
            <person name="Westerberg I."/>
            <person name="Brannstrom I.O."/>
            <person name="Guillou S."/>
            <person name="Cros-Aarteil S."/>
            <person name="Calhoun S."/>
            <person name="Haridas S."/>
            <person name="Kuo A."/>
            <person name="Mondo S."/>
            <person name="Pangilinan J."/>
            <person name="Riley R."/>
            <person name="LaButti K."/>
            <person name="Andreopoulos B."/>
            <person name="Lipzen A."/>
            <person name="Chen C."/>
            <person name="Yan M."/>
            <person name="Daum C."/>
            <person name="Ng V."/>
            <person name="Clum A."/>
            <person name="Steindorff A."/>
            <person name="Ohm R.A."/>
            <person name="Martin F."/>
            <person name="Silar P."/>
            <person name="Natvig D.O."/>
            <person name="Lalanne C."/>
            <person name="Gautier V."/>
            <person name="Ament-Velasquez S.L."/>
            <person name="Kruys A."/>
            <person name="Hutchinson M.I."/>
            <person name="Powell A.J."/>
            <person name="Barry K."/>
            <person name="Miller A.N."/>
            <person name="Grigoriev I.V."/>
            <person name="Debuchy R."/>
            <person name="Gladieux P."/>
            <person name="Hiltunen Thoren M."/>
            <person name="Johannesson H."/>
        </authorList>
    </citation>
    <scope>NUCLEOTIDE SEQUENCE [LARGE SCALE GENOMIC DNA]</scope>
    <source>
        <strain evidence="3">CBS 284.82</strain>
    </source>
</reference>
<comment type="caution">
    <text evidence="2">The sequence shown here is derived from an EMBL/GenBank/DDBJ whole genome shotgun (WGS) entry which is preliminary data.</text>
</comment>
<gene>
    <name evidence="2" type="ORF">C8A01DRAFT_14932</name>
</gene>
<name>A0AAN6PID5_9PEZI</name>
<feature type="compositionally biased region" description="Basic and acidic residues" evidence="1">
    <location>
        <begin position="386"/>
        <end position="395"/>
    </location>
</feature>
<evidence type="ECO:0000256" key="1">
    <source>
        <dbReference type="SAM" id="MobiDB-lite"/>
    </source>
</evidence>
<evidence type="ECO:0000313" key="2">
    <source>
        <dbReference type="EMBL" id="KAK4041297.1"/>
    </source>
</evidence>